<dbReference type="EMBL" id="CP094970">
    <property type="protein sequence ID" value="UYM03786.1"/>
    <property type="molecule type" value="Genomic_DNA"/>
</dbReference>
<dbReference type="InterPro" id="IPR002933">
    <property type="entry name" value="Peptidase_M20"/>
</dbReference>
<dbReference type="GO" id="GO:0046872">
    <property type="term" value="F:metal ion binding"/>
    <property type="evidence" value="ECO:0007669"/>
    <property type="project" value="UniProtKB-KW"/>
</dbReference>
<dbReference type="RefSeq" id="WP_271632429.1">
    <property type="nucleotide sequence ID" value="NZ_CP094970.1"/>
</dbReference>
<dbReference type="Pfam" id="PF01546">
    <property type="entry name" value="Peptidase_M20"/>
    <property type="match status" value="1"/>
</dbReference>
<proteinExistence type="inferred from homology"/>
<organism evidence="13 14">
    <name type="scientific">Solicola gregarius</name>
    <dbReference type="NCBI Taxonomy" id="2908642"/>
    <lineage>
        <taxon>Bacteria</taxon>
        <taxon>Bacillati</taxon>
        <taxon>Actinomycetota</taxon>
        <taxon>Actinomycetes</taxon>
        <taxon>Propionibacteriales</taxon>
        <taxon>Nocardioidaceae</taxon>
        <taxon>Solicola</taxon>
    </lineage>
</organism>
<evidence type="ECO:0000256" key="9">
    <source>
        <dbReference type="ARBA" id="ARBA00022833"/>
    </source>
</evidence>
<dbReference type="InterPro" id="IPR050072">
    <property type="entry name" value="Peptidase_M20A"/>
</dbReference>
<evidence type="ECO:0000256" key="3">
    <source>
        <dbReference type="ARBA" id="ARBA00005130"/>
    </source>
</evidence>
<name>A0AA46TEV0_9ACTN</name>
<dbReference type="AlphaFoldDB" id="A0AA46TEV0"/>
<evidence type="ECO:0000256" key="4">
    <source>
        <dbReference type="ARBA" id="ARBA00006247"/>
    </source>
</evidence>
<dbReference type="InterPro" id="IPR036264">
    <property type="entry name" value="Bact_exopeptidase_dim_dom"/>
</dbReference>
<evidence type="ECO:0000256" key="10">
    <source>
        <dbReference type="ARBA" id="ARBA00023285"/>
    </source>
</evidence>
<dbReference type="EC" id="3.5.1.18" evidence="5"/>
<dbReference type="SUPFAM" id="SSF55031">
    <property type="entry name" value="Bacterial exopeptidase dimerisation domain"/>
    <property type="match status" value="1"/>
</dbReference>
<keyword evidence="7" id="KW-0479">Metal-binding</keyword>
<reference evidence="13" key="1">
    <citation type="submission" date="2022-01" db="EMBL/GenBank/DDBJ databases">
        <title>Nocardioidaceae gen. sp. A5X3R13.</title>
        <authorList>
            <person name="Lopez Marin M.A."/>
            <person name="Uhlik O."/>
        </authorList>
    </citation>
    <scope>NUCLEOTIDE SEQUENCE</scope>
    <source>
        <strain evidence="13">A5X3R13</strain>
    </source>
</reference>
<sequence length="399" mass="40109">MTGDLTPAEREVLDRITVGEVAALTSALVAAPGQNPPGGEAETAAVLADACRTRGLSVEVDEVEPGRPNVSATLAGGSEPGLLLLGHTDVVPVGDGWTLDPVGGEVRDGRLYGRGSTDMKGGLAASVVAMAALRTAGISLAGPVELAAVMDEEETGKGVRRYIERGGGAGYGGCIVAEPTDLQPIIAARGDSYIEIAVSGHAAHSGNPADGVNAIYGAAAIVADLEAWHHELAAGDSHPLVGPPTWNVGRVDGGLGTSTVPAECHLMVDRRLLPTEEGAPVLAATRERIAALGLDSRGLGVEIAMTMEMPGFETPAEHGFVAAVDGALGAAGGPGLPLAGWTAACDGGFIARAYGTPVVVLGPGSVGTQAHQPDESVGLDELVVAARTYALAAMRLLSA</sequence>
<evidence type="ECO:0000313" key="14">
    <source>
        <dbReference type="Proteomes" id="UP001164390"/>
    </source>
</evidence>
<keyword evidence="14" id="KW-1185">Reference proteome</keyword>
<evidence type="ECO:0000256" key="7">
    <source>
        <dbReference type="ARBA" id="ARBA00022723"/>
    </source>
</evidence>
<protein>
    <recommendedName>
        <fullName evidence="6">Probable succinyl-diaminopimelate desuccinylase</fullName>
        <ecNumber evidence="5">3.5.1.18</ecNumber>
    </recommendedName>
</protein>
<dbReference type="Gene3D" id="3.30.70.360">
    <property type="match status" value="1"/>
</dbReference>
<dbReference type="KEGG" id="sgrg:L0C25_14685"/>
<evidence type="ECO:0000256" key="11">
    <source>
        <dbReference type="ARBA" id="ARBA00051301"/>
    </source>
</evidence>
<dbReference type="PROSITE" id="PS00759">
    <property type="entry name" value="ARGE_DAPE_CPG2_2"/>
    <property type="match status" value="1"/>
</dbReference>
<comment type="similarity">
    <text evidence="4">Belongs to the peptidase M20A family.</text>
</comment>
<dbReference type="Pfam" id="PF07687">
    <property type="entry name" value="M20_dimer"/>
    <property type="match status" value="1"/>
</dbReference>
<comment type="pathway">
    <text evidence="3">Amino-acid biosynthesis; L-lysine biosynthesis via DAP pathway; LL-2,6-diaminopimelate from (S)-tetrahydrodipicolinate (succinylase route): step 3/3.</text>
</comment>
<evidence type="ECO:0000256" key="1">
    <source>
        <dbReference type="ARBA" id="ARBA00001941"/>
    </source>
</evidence>
<evidence type="ECO:0000256" key="8">
    <source>
        <dbReference type="ARBA" id="ARBA00022801"/>
    </source>
</evidence>
<evidence type="ECO:0000256" key="6">
    <source>
        <dbReference type="ARBA" id="ARBA00016853"/>
    </source>
</evidence>
<dbReference type="SUPFAM" id="SSF53187">
    <property type="entry name" value="Zn-dependent exopeptidases"/>
    <property type="match status" value="1"/>
</dbReference>
<comment type="catalytic activity">
    <reaction evidence="11">
        <text>N-succinyl-(2S,6S)-2,6-diaminopimelate + H2O = (2S,6S)-2,6-diaminopimelate + succinate</text>
        <dbReference type="Rhea" id="RHEA:22608"/>
        <dbReference type="ChEBI" id="CHEBI:15377"/>
        <dbReference type="ChEBI" id="CHEBI:30031"/>
        <dbReference type="ChEBI" id="CHEBI:57609"/>
        <dbReference type="ChEBI" id="CHEBI:58087"/>
        <dbReference type="EC" id="3.5.1.18"/>
    </reaction>
</comment>
<dbReference type="InterPro" id="IPR010182">
    <property type="entry name" value="ArgE/DapE"/>
</dbReference>
<dbReference type="CDD" id="cd08659">
    <property type="entry name" value="M20_ArgE_DapE-like"/>
    <property type="match status" value="1"/>
</dbReference>
<evidence type="ECO:0000313" key="13">
    <source>
        <dbReference type="EMBL" id="UYM03786.1"/>
    </source>
</evidence>
<dbReference type="GO" id="GO:0009014">
    <property type="term" value="F:succinyl-diaminopimelate desuccinylase activity"/>
    <property type="evidence" value="ECO:0007669"/>
    <property type="project" value="UniProtKB-EC"/>
</dbReference>
<dbReference type="NCBIfam" id="TIGR01910">
    <property type="entry name" value="DapE-ArgE"/>
    <property type="match status" value="1"/>
</dbReference>
<dbReference type="InterPro" id="IPR001261">
    <property type="entry name" value="ArgE/DapE_CS"/>
</dbReference>
<gene>
    <name evidence="13" type="ORF">L0C25_14685</name>
</gene>
<dbReference type="PROSITE" id="PS00758">
    <property type="entry name" value="ARGE_DAPE_CPG2_1"/>
    <property type="match status" value="1"/>
</dbReference>
<accession>A0AA46TEV0</accession>
<keyword evidence="10" id="KW-0170">Cobalt</keyword>
<dbReference type="Gene3D" id="3.40.630.10">
    <property type="entry name" value="Zn peptidases"/>
    <property type="match status" value="1"/>
</dbReference>
<dbReference type="Proteomes" id="UP001164390">
    <property type="component" value="Chromosome"/>
</dbReference>
<keyword evidence="8" id="KW-0378">Hydrolase</keyword>
<dbReference type="InterPro" id="IPR011650">
    <property type="entry name" value="Peptidase_M20_dimer"/>
</dbReference>
<evidence type="ECO:0000256" key="5">
    <source>
        <dbReference type="ARBA" id="ARBA00011921"/>
    </source>
</evidence>
<evidence type="ECO:0000256" key="2">
    <source>
        <dbReference type="ARBA" id="ARBA00001947"/>
    </source>
</evidence>
<feature type="domain" description="Peptidase M20 dimerisation" evidence="12">
    <location>
        <begin position="188"/>
        <end position="292"/>
    </location>
</feature>
<comment type="cofactor">
    <cofactor evidence="1">
        <name>Co(2+)</name>
        <dbReference type="ChEBI" id="CHEBI:48828"/>
    </cofactor>
</comment>
<comment type="cofactor">
    <cofactor evidence="2">
        <name>Zn(2+)</name>
        <dbReference type="ChEBI" id="CHEBI:29105"/>
    </cofactor>
</comment>
<dbReference type="PANTHER" id="PTHR43808">
    <property type="entry name" value="ACETYLORNITHINE DEACETYLASE"/>
    <property type="match status" value="1"/>
</dbReference>
<evidence type="ECO:0000259" key="12">
    <source>
        <dbReference type="Pfam" id="PF07687"/>
    </source>
</evidence>
<keyword evidence="9" id="KW-0862">Zinc</keyword>